<accession>A0A5J4WUQ7</accession>
<proteinExistence type="predicted"/>
<comment type="caution">
    <text evidence="1">The sequence shown here is derived from an EMBL/GenBank/DDBJ whole genome shotgun (WGS) entry which is preliminary data.</text>
</comment>
<evidence type="ECO:0000313" key="1">
    <source>
        <dbReference type="EMBL" id="KAA6398698.1"/>
    </source>
</evidence>
<protein>
    <submittedName>
        <fullName evidence="1">Uncharacterized protein</fullName>
    </submittedName>
</protein>
<reference evidence="1 2" key="1">
    <citation type="submission" date="2019-03" db="EMBL/GenBank/DDBJ databases">
        <title>Single cell metagenomics reveals metabolic interactions within the superorganism composed of flagellate Streblomastix strix and complex community of Bacteroidetes bacteria on its surface.</title>
        <authorList>
            <person name="Treitli S.C."/>
            <person name="Kolisko M."/>
            <person name="Husnik F."/>
            <person name="Keeling P."/>
            <person name="Hampl V."/>
        </authorList>
    </citation>
    <scope>NUCLEOTIDE SEQUENCE [LARGE SCALE GENOMIC DNA]</scope>
    <source>
        <strain evidence="1">ST1C</strain>
    </source>
</reference>
<dbReference type="AlphaFoldDB" id="A0A5J4WUQ7"/>
<sequence length="150" mass="16966">MQSDGMIKIVDDWHVNSIIDGMKSISLVQDVVQKRKEAIGDGIQPNDPMNNQIFVPLRASYFVKEGLICTFHFQAEINGNDTPEVVVNQGFWYYPMDLYDFSGSYLIDPQPQESNQSNITSNEQPISHIDSVIMQHDILPPMPIPPSVFP</sequence>
<gene>
    <name evidence="1" type="ORF">EZS28_005778</name>
</gene>
<dbReference type="Proteomes" id="UP000324800">
    <property type="component" value="Unassembled WGS sequence"/>
</dbReference>
<name>A0A5J4WUQ7_9EUKA</name>
<organism evidence="1 2">
    <name type="scientific">Streblomastix strix</name>
    <dbReference type="NCBI Taxonomy" id="222440"/>
    <lineage>
        <taxon>Eukaryota</taxon>
        <taxon>Metamonada</taxon>
        <taxon>Preaxostyla</taxon>
        <taxon>Oxymonadida</taxon>
        <taxon>Streblomastigidae</taxon>
        <taxon>Streblomastix</taxon>
    </lineage>
</organism>
<dbReference type="EMBL" id="SNRW01000902">
    <property type="protein sequence ID" value="KAA6398698.1"/>
    <property type="molecule type" value="Genomic_DNA"/>
</dbReference>
<evidence type="ECO:0000313" key="2">
    <source>
        <dbReference type="Proteomes" id="UP000324800"/>
    </source>
</evidence>